<reference evidence="1 2" key="1">
    <citation type="journal article" date="2014" name="ISME J.">
        <title>Candidatus Competibacter-lineage genomes retrieved from metagenomes reveal functional metabolic diversity.</title>
        <authorList>
            <person name="McIlroy S.J."/>
            <person name="Albertsen M."/>
            <person name="Andresen E.K."/>
            <person name="Saunders A.M."/>
            <person name="Kristiansen R."/>
            <person name="Stokholm-Bjerregaard M."/>
            <person name="Nielsen K.L."/>
            <person name="Nielsen P.H."/>
        </authorList>
    </citation>
    <scope>NUCLEOTIDE SEQUENCE [LARGE SCALE GENOMIC DNA]</scope>
    <source>
        <strain evidence="1 2">Run_B_J11</strain>
    </source>
</reference>
<keyword evidence="2" id="KW-1185">Reference proteome</keyword>
<dbReference type="Proteomes" id="UP000019184">
    <property type="component" value="Unassembled WGS sequence"/>
</dbReference>
<protein>
    <submittedName>
        <fullName evidence="1">Uncharacterized protein</fullName>
    </submittedName>
</protein>
<dbReference type="AlphaFoldDB" id="A0A7U7GE56"/>
<comment type="caution">
    <text evidence="1">The sequence shown here is derived from an EMBL/GenBank/DDBJ whole genome shotgun (WGS) entry which is preliminary data.</text>
</comment>
<name>A0A7U7GE56_9GAMM</name>
<sequence>MNRASDWEGILEALSSAWLFIDRVRLACYFRRTFTCEHLVTMSTALTRMQLISRQPVNKQPPAVCQSYGSSLNLVNEGK</sequence>
<dbReference type="EMBL" id="CBTK010000261">
    <property type="protein sequence ID" value="CDH46425.1"/>
    <property type="molecule type" value="Genomic_DNA"/>
</dbReference>
<evidence type="ECO:0000313" key="2">
    <source>
        <dbReference type="Proteomes" id="UP000019184"/>
    </source>
</evidence>
<accession>A0A7U7GE56</accession>
<proteinExistence type="predicted"/>
<evidence type="ECO:0000313" key="1">
    <source>
        <dbReference type="EMBL" id="CDH46425.1"/>
    </source>
</evidence>
<organism evidence="1 2">
    <name type="scientific">Candidatus Contendobacter odensis Run_B_J11</name>
    <dbReference type="NCBI Taxonomy" id="1400861"/>
    <lineage>
        <taxon>Bacteria</taxon>
        <taxon>Pseudomonadati</taxon>
        <taxon>Pseudomonadota</taxon>
        <taxon>Gammaproteobacteria</taxon>
        <taxon>Candidatus Competibacteraceae</taxon>
        <taxon>Candidatus Contendibacter</taxon>
    </lineage>
</organism>
<gene>
    <name evidence="1" type="ORF">BN874_460046</name>
</gene>